<dbReference type="PANTHER" id="PTHR14969">
    <property type="entry name" value="SPHINGOSINE-1-PHOSPHATE PHOSPHOHYDROLASE"/>
    <property type="match status" value="1"/>
</dbReference>
<dbReference type="Proteomes" id="UP000184516">
    <property type="component" value="Unassembled WGS sequence"/>
</dbReference>
<protein>
    <submittedName>
        <fullName evidence="4">PAP2 superfamily protein</fullName>
    </submittedName>
</protein>
<feature type="signal peptide" evidence="2">
    <location>
        <begin position="1"/>
        <end position="21"/>
    </location>
</feature>
<dbReference type="AlphaFoldDB" id="A0A1M5E0W3"/>
<dbReference type="SUPFAM" id="SSF48317">
    <property type="entry name" value="Acid phosphatase/Vanadium-dependent haloperoxidase"/>
    <property type="match status" value="1"/>
</dbReference>
<feature type="domain" description="Phosphatidic acid phosphatase type 2/haloperoxidase" evidence="3">
    <location>
        <begin position="108"/>
        <end position="208"/>
    </location>
</feature>
<dbReference type="Pfam" id="PF01569">
    <property type="entry name" value="PAP2"/>
    <property type="match status" value="1"/>
</dbReference>
<gene>
    <name evidence="4" type="ORF">SAMN05443549_101152</name>
</gene>
<keyword evidence="2" id="KW-0732">Signal</keyword>
<dbReference type="InterPro" id="IPR036938">
    <property type="entry name" value="PAP2/HPO_sf"/>
</dbReference>
<reference evidence="5" key="1">
    <citation type="submission" date="2016-11" db="EMBL/GenBank/DDBJ databases">
        <authorList>
            <person name="Varghese N."/>
            <person name="Submissions S."/>
        </authorList>
    </citation>
    <scope>NUCLEOTIDE SEQUENCE [LARGE SCALE GENOMIC DNA]</scope>
    <source>
        <strain evidence="5">DSM 19978</strain>
    </source>
</reference>
<evidence type="ECO:0000313" key="4">
    <source>
        <dbReference type="EMBL" id="SHF72908.1"/>
    </source>
</evidence>
<keyword evidence="1" id="KW-1133">Transmembrane helix</keyword>
<keyword evidence="5" id="KW-1185">Reference proteome</keyword>
<dbReference type="CDD" id="cd03394">
    <property type="entry name" value="PAP2_like_5"/>
    <property type="match status" value="1"/>
</dbReference>
<feature type="transmembrane region" description="Helical" evidence="1">
    <location>
        <begin position="164"/>
        <end position="181"/>
    </location>
</feature>
<dbReference type="EMBL" id="FQWB01000001">
    <property type="protein sequence ID" value="SHF72908.1"/>
    <property type="molecule type" value="Genomic_DNA"/>
</dbReference>
<sequence length="245" mass="26699">MKTKLVTFLLSLLVFLGNAQSKDTIAAIKNQEKISCKQFIAPVALITSGALLINTALNKDLQSNANNFFGEDFHTSADNFLPFVPVAQIYLGKSLGFKPKNNFKQQTINIIVANAIDAAVFTTLKYTIKKERPDQSDNLSFPSGHTAIAFTNASLLYYEYKDSNLWYASSGFLFATATGVLRIANNKHYTSDVLAGAGIGLASGLIVSYWNPFKSVTFGKKKKTTAFVYPQIGSQIGMGAIVQLN</sequence>
<dbReference type="SMART" id="SM00014">
    <property type="entry name" value="acidPPc"/>
    <property type="match status" value="1"/>
</dbReference>
<evidence type="ECO:0000259" key="3">
    <source>
        <dbReference type="SMART" id="SM00014"/>
    </source>
</evidence>
<keyword evidence="1" id="KW-0472">Membrane</keyword>
<name>A0A1M5E0W3_9FLAO</name>
<evidence type="ECO:0000256" key="2">
    <source>
        <dbReference type="SAM" id="SignalP"/>
    </source>
</evidence>
<feature type="transmembrane region" description="Helical" evidence="1">
    <location>
        <begin position="193"/>
        <end position="210"/>
    </location>
</feature>
<dbReference type="PANTHER" id="PTHR14969:SF13">
    <property type="entry name" value="AT30094P"/>
    <property type="match status" value="1"/>
</dbReference>
<dbReference type="RefSeq" id="WP_073367186.1">
    <property type="nucleotide sequence ID" value="NZ_FQWB01000001.1"/>
</dbReference>
<organism evidence="4 5">
    <name type="scientific">Flavobacterium fluvii</name>
    <dbReference type="NCBI Taxonomy" id="468056"/>
    <lineage>
        <taxon>Bacteria</taxon>
        <taxon>Pseudomonadati</taxon>
        <taxon>Bacteroidota</taxon>
        <taxon>Flavobacteriia</taxon>
        <taxon>Flavobacteriales</taxon>
        <taxon>Flavobacteriaceae</taxon>
        <taxon>Flavobacterium</taxon>
    </lineage>
</organism>
<dbReference type="OrthoDB" id="9773582at2"/>
<evidence type="ECO:0000313" key="5">
    <source>
        <dbReference type="Proteomes" id="UP000184516"/>
    </source>
</evidence>
<dbReference type="STRING" id="468056.SAMN05443549_101152"/>
<feature type="chain" id="PRO_5012612453" evidence="2">
    <location>
        <begin position="22"/>
        <end position="245"/>
    </location>
</feature>
<evidence type="ECO:0000256" key="1">
    <source>
        <dbReference type="SAM" id="Phobius"/>
    </source>
</evidence>
<accession>A0A1M5E0W3</accession>
<dbReference type="InterPro" id="IPR000326">
    <property type="entry name" value="PAP2/HPO"/>
</dbReference>
<proteinExistence type="predicted"/>
<dbReference type="Gene3D" id="1.20.144.10">
    <property type="entry name" value="Phosphatidic acid phosphatase type 2/haloperoxidase"/>
    <property type="match status" value="1"/>
</dbReference>
<keyword evidence="1" id="KW-0812">Transmembrane</keyword>